<dbReference type="InterPro" id="IPR027640">
    <property type="entry name" value="Kinesin-like_fam"/>
</dbReference>
<evidence type="ECO:0000313" key="3">
    <source>
        <dbReference type="EMBL" id="GES91617.1"/>
    </source>
</evidence>
<keyword evidence="1" id="KW-0505">Motor protein</keyword>
<proteinExistence type="inferred from homology"/>
<keyword evidence="3" id="KW-0378">Hydrolase</keyword>
<dbReference type="SMART" id="SM00129">
    <property type="entry name" value="KISc"/>
    <property type="match status" value="1"/>
</dbReference>
<name>A0A8H3LMZ1_9GLOM</name>
<evidence type="ECO:0000256" key="1">
    <source>
        <dbReference type="PROSITE-ProRule" id="PRU00283"/>
    </source>
</evidence>
<dbReference type="GO" id="GO:0005524">
    <property type="term" value="F:ATP binding"/>
    <property type="evidence" value="ECO:0007669"/>
    <property type="project" value="UniProtKB-UniRule"/>
</dbReference>
<dbReference type="GO" id="GO:0007018">
    <property type="term" value="P:microtubule-based movement"/>
    <property type="evidence" value="ECO:0007669"/>
    <property type="project" value="InterPro"/>
</dbReference>
<dbReference type="OrthoDB" id="3176171at2759"/>
<dbReference type="PROSITE" id="PS50067">
    <property type="entry name" value="KINESIN_MOTOR_2"/>
    <property type="match status" value="1"/>
</dbReference>
<dbReference type="GO" id="GO:0008017">
    <property type="term" value="F:microtubule binding"/>
    <property type="evidence" value="ECO:0007669"/>
    <property type="project" value="InterPro"/>
</dbReference>
<sequence>MSSQMENSFLERDVKQVVENALTSLSQEELTILKMIIKEKCEAIIKRRSLYESLLEETYNNKSNAEEVIRKNPLDQRMNNNCDIQVICRVRPFSDNEIKNKIEPAELKFSDDKRIIYVYAEGLNMQVMTSSYEFERVFDGSADQEEIYSELSPLVQSAISGQNICIFTYGSSGSGKTYTMEGDAYSPEKKGIIPRVIDEIYDKIEDYKELGWSFVVHVQYIKIYNETIQDLLIDEDKTTNTCNNHERSYGDRKKPCKIMYNEDTRMTVIENAQRCNISQKKDMENLVHKILACKSKSSTTKPSSHSVLILHLEGVNPLENMSSRSALSLIDLACPENTNKSSGFAQITEAQIINRQVFYLRNAIQQTNRANYCDTTLTSLLKYSLDGAAKVCMIVNVSPLADSVNETKRSLNFGRIVRNMKAGMA</sequence>
<organism evidence="3 4">
    <name type="scientific">Rhizophagus clarus</name>
    <dbReference type="NCBI Taxonomy" id="94130"/>
    <lineage>
        <taxon>Eukaryota</taxon>
        <taxon>Fungi</taxon>
        <taxon>Fungi incertae sedis</taxon>
        <taxon>Mucoromycota</taxon>
        <taxon>Glomeromycotina</taxon>
        <taxon>Glomeromycetes</taxon>
        <taxon>Glomerales</taxon>
        <taxon>Glomeraceae</taxon>
        <taxon>Rhizophagus</taxon>
    </lineage>
</organism>
<gene>
    <name evidence="3" type="ORF">RCL2_001842000</name>
</gene>
<dbReference type="GO" id="GO:0015630">
    <property type="term" value="C:microtubule cytoskeleton"/>
    <property type="evidence" value="ECO:0007669"/>
    <property type="project" value="TreeGrafter"/>
</dbReference>
<dbReference type="GO" id="GO:0016787">
    <property type="term" value="F:hydrolase activity"/>
    <property type="evidence" value="ECO:0007669"/>
    <property type="project" value="UniProtKB-KW"/>
</dbReference>
<keyword evidence="1" id="KW-0067">ATP-binding</keyword>
<feature type="domain" description="Kinesin motor" evidence="2">
    <location>
        <begin position="83"/>
        <end position="420"/>
    </location>
</feature>
<dbReference type="AlphaFoldDB" id="A0A8H3LMZ1"/>
<dbReference type="Proteomes" id="UP000615446">
    <property type="component" value="Unassembled WGS sequence"/>
</dbReference>
<accession>A0A8H3LMZ1</accession>
<dbReference type="SUPFAM" id="SSF52540">
    <property type="entry name" value="P-loop containing nucleoside triphosphate hydrolases"/>
    <property type="match status" value="1"/>
</dbReference>
<dbReference type="InterPro" id="IPR001752">
    <property type="entry name" value="Kinesin_motor_dom"/>
</dbReference>
<evidence type="ECO:0000259" key="2">
    <source>
        <dbReference type="PROSITE" id="PS50067"/>
    </source>
</evidence>
<comment type="similarity">
    <text evidence="1">Belongs to the TRAFAC class myosin-kinesin ATPase superfamily. Kinesin family.</text>
</comment>
<dbReference type="EMBL" id="BLAL01000206">
    <property type="protein sequence ID" value="GES91617.1"/>
    <property type="molecule type" value="Genomic_DNA"/>
</dbReference>
<dbReference type="InterPro" id="IPR027417">
    <property type="entry name" value="P-loop_NTPase"/>
</dbReference>
<dbReference type="GO" id="GO:0003777">
    <property type="term" value="F:microtubule motor activity"/>
    <property type="evidence" value="ECO:0007669"/>
    <property type="project" value="InterPro"/>
</dbReference>
<comment type="caution">
    <text evidence="3">The sequence shown here is derived from an EMBL/GenBank/DDBJ whole genome shotgun (WGS) entry which is preliminary data.</text>
</comment>
<dbReference type="InterPro" id="IPR036961">
    <property type="entry name" value="Kinesin_motor_dom_sf"/>
</dbReference>
<feature type="binding site" evidence="1">
    <location>
        <begin position="170"/>
        <end position="177"/>
    </location>
    <ligand>
        <name>ATP</name>
        <dbReference type="ChEBI" id="CHEBI:30616"/>
    </ligand>
</feature>
<protein>
    <submittedName>
        <fullName evidence="3">P-loop containing nucleoside triphosphate hydrolase protein</fullName>
    </submittedName>
</protein>
<dbReference type="Pfam" id="PF00225">
    <property type="entry name" value="Kinesin"/>
    <property type="match status" value="1"/>
</dbReference>
<dbReference type="Gene3D" id="3.40.850.10">
    <property type="entry name" value="Kinesin motor domain"/>
    <property type="match status" value="1"/>
</dbReference>
<dbReference type="PANTHER" id="PTHR47972">
    <property type="entry name" value="KINESIN-LIKE PROTEIN KLP-3"/>
    <property type="match status" value="1"/>
</dbReference>
<dbReference type="PRINTS" id="PR00380">
    <property type="entry name" value="KINESINHEAVY"/>
</dbReference>
<dbReference type="PANTHER" id="PTHR47972:SF28">
    <property type="entry name" value="KINESIN-LIKE PROTEIN KLP-3"/>
    <property type="match status" value="1"/>
</dbReference>
<reference evidence="3" key="1">
    <citation type="submission" date="2019-10" db="EMBL/GenBank/DDBJ databases">
        <title>Conservation and host-specific expression of non-tandemly repeated heterogenous ribosome RNA gene in arbuscular mycorrhizal fungi.</title>
        <authorList>
            <person name="Maeda T."/>
            <person name="Kobayashi Y."/>
            <person name="Nakagawa T."/>
            <person name="Ezawa T."/>
            <person name="Yamaguchi K."/>
            <person name="Bino T."/>
            <person name="Nishimoto Y."/>
            <person name="Shigenobu S."/>
            <person name="Kawaguchi M."/>
        </authorList>
    </citation>
    <scope>NUCLEOTIDE SEQUENCE</scope>
    <source>
        <strain evidence="3">HR1</strain>
    </source>
</reference>
<evidence type="ECO:0000313" key="4">
    <source>
        <dbReference type="Proteomes" id="UP000615446"/>
    </source>
</evidence>
<keyword evidence="1" id="KW-0547">Nucleotide-binding</keyword>